<proteinExistence type="predicted"/>
<dbReference type="InterPro" id="IPR012337">
    <property type="entry name" value="RNaseH-like_sf"/>
</dbReference>
<dbReference type="PANTHER" id="PTHR40866">
    <property type="entry name" value="BED-TYPE DOMAIN-CONTAINING PROTEIN"/>
    <property type="match status" value="1"/>
</dbReference>
<sequence length="247" mass="28024">KCTREYGYFRGLSHNQVKQFMHLLRASVVEDIMKELPDKFGVVLDGWTQMREHFIALFAVYVNAGDRKEVLLSMTPLIKDTSITHVQGVDELQPSPETDEIVSHTAEKNKMTTDMKVPLLGCASHRFNLAVQDLMKGEFADLLAKVQKVMLSCKALNNAAELKKLTALKPKLLQTTRWSSAFEMLRRFQKLLPSLEQMPKRAKLKMVVFAVICRCYDAVTSHDLAYDEARGNGNVCHHTLCLLAKIE</sequence>
<dbReference type="VEuPathDB" id="FungiDB:H257_18272"/>
<dbReference type="PANTHER" id="PTHR40866:SF1">
    <property type="entry name" value="BED-TYPE DOMAIN-CONTAINING PROTEIN"/>
    <property type="match status" value="1"/>
</dbReference>
<dbReference type="AlphaFoldDB" id="A0A3R7YQV4"/>
<keyword evidence="2" id="KW-1185">Reference proteome</keyword>
<dbReference type="SUPFAM" id="SSF53098">
    <property type="entry name" value="Ribonuclease H-like"/>
    <property type="match status" value="1"/>
</dbReference>
<accession>A0A3R7YQV4</accession>
<name>A0A3R7YQV4_APHAT</name>
<dbReference type="Proteomes" id="UP000284702">
    <property type="component" value="Unassembled WGS sequence"/>
</dbReference>
<evidence type="ECO:0000313" key="2">
    <source>
        <dbReference type="Proteomes" id="UP000284702"/>
    </source>
</evidence>
<gene>
    <name evidence="1" type="ORF">B5M09_005605</name>
</gene>
<reference evidence="1" key="1">
    <citation type="submission" date="2018-07" db="EMBL/GenBank/DDBJ databases">
        <title>Annotation of Aphanomyces astaci genome assembly.</title>
        <authorList>
            <person name="Studholme D.J."/>
        </authorList>
    </citation>
    <scope>NUCLEOTIDE SEQUENCE [LARGE SCALE GENOMIC DNA]</scope>
    <source>
        <strain evidence="1">Pc</strain>
    </source>
</reference>
<protein>
    <submittedName>
        <fullName evidence="1">Uncharacterized protein</fullName>
    </submittedName>
</protein>
<feature type="non-terminal residue" evidence="1">
    <location>
        <position position="1"/>
    </location>
</feature>
<evidence type="ECO:0000313" key="1">
    <source>
        <dbReference type="EMBL" id="RQM26064.1"/>
    </source>
</evidence>
<comment type="caution">
    <text evidence="1">The sequence shown here is derived from an EMBL/GenBank/DDBJ whole genome shotgun (WGS) entry which is preliminary data.</text>
</comment>
<dbReference type="EMBL" id="MZMZ02002392">
    <property type="protein sequence ID" value="RQM26064.1"/>
    <property type="molecule type" value="Genomic_DNA"/>
</dbReference>
<organism evidence="1 2">
    <name type="scientific">Aphanomyces astaci</name>
    <name type="common">Crayfish plague agent</name>
    <dbReference type="NCBI Taxonomy" id="112090"/>
    <lineage>
        <taxon>Eukaryota</taxon>
        <taxon>Sar</taxon>
        <taxon>Stramenopiles</taxon>
        <taxon>Oomycota</taxon>
        <taxon>Saprolegniomycetes</taxon>
        <taxon>Saprolegniales</taxon>
        <taxon>Verrucalvaceae</taxon>
        <taxon>Aphanomyces</taxon>
    </lineage>
</organism>